<gene>
    <name evidence="1" type="ORF">AFR_09130</name>
</gene>
<dbReference type="InterPro" id="IPR046828">
    <property type="entry name" value="RepSA"/>
</dbReference>
<dbReference type="eggNOG" id="COG0484">
    <property type="taxonomic scope" value="Bacteria"/>
</dbReference>
<dbReference type="STRING" id="1246995.AFR_09130"/>
<evidence type="ECO:0000313" key="1">
    <source>
        <dbReference type="EMBL" id="AGZ40115.1"/>
    </source>
</evidence>
<dbReference type="KEGG" id="afs:AFR_09130"/>
<proteinExistence type="predicted"/>
<dbReference type="Proteomes" id="UP000017746">
    <property type="component" value="Chromosome"/>
</dbReference>
<dbReference type="AlphaFoldDB" id="U5VWN1"/>
<protein>
    <submittedName>
        <fullName evidence="1">Replication initiator protein</fullName>
    </submittedName>
</protein>
<dbReference type="EMBL" id="CP006272">
    <property type="protein sequence ID" value="AGZ40115.1"/>
    <property type="molecule type" value="Genomic_DNA"/>
</dbReference>
<dbReference type="RefSeq" id="WP_023359676.1">
    <property type="nucleotide sequence ID" value="NC_022657.1"/>
</dbReference>
<dbReference type="PATRIC" id="fig|1246995.3.peg.1857"/>
<accession>U5VWN1</accession>
<dbReference type="HOGENOM" id="CLU_1640163_0_0_11"/>
<reference evidence="1 2" key="1">
    <citation type="journal article" date="2014" name="J. Biotechnol.">
        <title>Complete genome sequence of the actinobacterium Actinoplanes friuliensis HAG 010964, producer of the lipopeptide antibiotic friulimycin.</title>
        <authorList>
            <person name="Ruckert C."/>
            <person name="Szczepanowski R."/>
            <person name="Albersmeier A."/>
            <person name="Goesmann A."/>
            <person name="Fischer N."/>
            <person name="Steinkamper A."/>
            <person name="Puhler A."/>
            <person name="Biener R."/>
            <person name="Schwartz D."/>
            <person name="Kalinowski J."/>
        </authorList>
    </citation>
    <scope>NUCLEOTIDE SEQUENCE [LARGE SCALE GENOMIC DNA]</scope>
    <source>
        <strain evidence="1 2">DSM 7358</strain>
    </source>
</reference>
<organism evidence="1 2">
    <name type="scientific">Actinoplanes friuliensis DSM 7358</name>
    <dbReference type="NCBI Taxonomy" id="1246995"/>
    <lineage>
        <taxon>Bacteria</taxon>
        <taxon>Bacillati</taxon>
        <taxon>Actinomycetota</taxon>
        <taxon>Actinomycetes</taxon>
        <taxon>Micromonosporales</taxon>
        <taxon>Micromonosporaceae</taxon>
        <taxon>Actinoplanes</taxon>
    </lineage>
</organism>
<sequence length="161" mass="17410">MTATLPRAEPVSAEPFGPLRTDPDCGGCTRYRTCPSCAAEQVAATDAARRVPAGPPASPYLKLRKWAHMLGFGGHFLTKSRRYSITFAMLDDERVTFRRAQTGGPERSDPVAEPTTLVINFLAFVGAGWQTPADAMLANTSAAMAREHQDAARQYLHTATA</sequence>
<dbReference type="Pfam" id="PF20199">
    <property type="entry name" value="RepSA"/>
    <property type="match status" value="1"/>
</dbReference>
<name>U5VWN1_9ACTN</name>
<keyword evidence="2" id="KW-1185">Reference proteome</keyword>
<evidence type="ECO:0000313" key="2">
    <source>
        <dbReference type="Proteomes" id="UP000017746"/>
    </source>
</evidence>